<dbReference type="AlphaFoldDB" id="A0A1H3HMT2"/>
<name>A0A1H3HMT2_9RHOB</name>
<reference evidence="1 2" key="1">
    <citation type="submission" date="2016-10" db="EMBL/GenBank/DDBJ databases">
        <authorList>
            <person name="de Groot N.N."/>
        </authorList>
    </citation>
    <scope>NUCLEOTIDE SEQUENCE [LARGE SCALE GENOMIC DNA]</scope>
    <source>
        <strain evidence="1 2">DSM 24677</strain>
    </source>
</reference>
<protein>
    <submittedName>
        <fullName evidence="1">Uncharacterized protein</fullName>
    </submittedName>
</protein>
<evidence type="ECO:0000313" key="2">
    <source>
        <dbReference type="Proteomes" id="UP000199026"/>
    </source>
</evidence>
<accession>A0A1H3HMT2</accession>
<dbReference type="STRING" id="576131.SAMN05444486_101542"/>
<organism evidence="1 2">
    <name type="scientific">Lentibacter algarum</name>
    <dbReference type="NCBI Taxonomy" id="576131"/>
    <lineage>
        <taxon>Bacteria</taxon>
        <taxon>Pseudomonadati</taxon>
        <taxon>Pseudomonadota</taxon>
        <taxon>Alphaproteobacteria</taxon>
        <taxon>Rhodobacterales</taxon>
        <taxon>Roseobacteraceae</taxon>
        <taxon>Lentibacter</taxon>
    </lineage>
</organism>
<proteinExistence type="predicted"/>
<gene>
    <name evidence="1" type="ORF">SAMN05444486_101542</name>
</gene>
<dbReference type="Proteomes" id="UP000199026">
    <property type="component" value="Unassembled WGS sequence"/>
</dbReference>
<evidence type="ECO:0000313" key="1">
    <source>
        <dbReference type="EMBL" id="SDY16836.1"/>
    </source>
</evidence>
<keyword evidence="2" id="KW-1185">Reference proteome</keyword>
<dbReference type="EMBL" id="FNPR01000001">
    <property type="protein sequence ID" value="SDY16836.1"/>
    <property type="molecule type" value="Genomic_DNA"/>
</dbReference>
<sequence length="87" mass="9363">MRQSVLVYISGDKNFLTFISQAEAAEQAGTPMAVKGKEGSLLREGCERPFLFLSKSIPGSARGWPLASVVFSRSENAKLDHAKGFSG</sequence>